<feature type="signal peptide" evidence="1">
    <location>
        <begin position="1"/>
        <end position="18"/>
    </location>
</feature>
<dbReference type="EMBL" id="BMIB01000001">
    <property type="protein sequence ID" value="GGH60942.1"/>
    <property type="molecule type" value="Genomic_DNA"/>
</dbReference>
<sequence length="241" mass="28001">MKKLSVVLALLTPILLTAQDEEWKEASPASKAYHEYRLKTTVPPYGLAKVKALIKGIQQDEDTHLKLNAKAYNTLSLREKFTYHMIHAESYSQNCDVFPPVQEEQTKIMAYLPDAFDEYSWSERQRKFMQDNKDSVMAIMKESIQRSGRIGVNYKEAIVEMNALEMIPFLIDFYKKDRKDHDILTVLLLLMKSVKYEPFVKSTSYTKLYGENSSYTSYLQLNAANEELIFKRAMDLYNAMS</sequence>
<gene>
    <name evidence="2" type="ORF">GCM10011379_09370</name>
</gene>
<evidence type="ECO:0000313" key="3">
    <source>
        <dbReference type="Proteomes" id="UP000627292"/>
    </source>
</evidence>
<accession>A0A917IQP8</accession>
<dbReference type="RefSeq" id="WP_188950811.1">
    <property type="nucleotide sequence ID" value="NZ_BMIB01000001.1"/>
</dbReference>
<dbReference type="Proteomes" id="UP000627292">
    <property type="component" value="Unassembled WGS sequence"/>
</dbReference>
<organism evidence="2 3">
    <name type="scientific">Filimonas zeae</name>
    <dbReference type="NCBI Taxonomy" id="1737353"/>
    <lineage>
        <taxon>Bacteria</taxon>
        <taxon>Pseudomonadati</taxon>
        <taxon>Bacteroidota</taxon>
        <taxon>Chitinophagia</taxon>
        <taxon>Chitinophagales</taxon>
        <taxon>Chitinophagaceae</taxon>
        <taxon>Filimonas</taxon>
    </lineage>
</organism>
<evidence type="ECO:0008006" key="4">
    <source>
        <dbReference type="Google" id="ProtNLM"/>
    </source>
</evidence>
<keyword evidence="1" id="KW-0732">Signal</keyword>
<name>A0A917IQP8_9BACT</name>
<dbReference type="AlphaFoldDB" id="A0A917IQP8"/>
<reference evidence="2" key="1">
    <citation type="journal article" date="2014" name="Int. J. Syst. Evol. Microbiol.">
        <title>Complete genome sequence of Corynebacterium casei LMG S-19264T (=DSM 44701T), isolated from a smear-ripened cheese.</title>
        <authorList>
            <consortium name="US DOE Joint Genome Institute (JGI-PGF)"/>
            <person name="Walter F."/>
            <person name="Albersmeier A."/>
            <person name="Kalinowski J."/>
            <person name="Ruckert C."/>
        </authorList>
    </citation>
    <scope>NUCLEOTIDE SEQUENCE</scope>
    <source>
        <strain evidence="2">CGMCC 1.15290</strain>
    </source>
</reference>
<evidence type="ECO:0000313" key="2">
    <source>
        <dbReference type="EMBL" id="GGH60942.1"/>
    </source>
</evidence>
<proteinExistence type="predicted"/>
<feature type="chain" id="PRO_5037599873" description="DUF4919 domain-containing protein" evidence="1">
    <location>
        <begin position="19"/>
        <end position="241"/>
    </location>
</feature>
<comment type="caution">
    <text evidence="2">The sequence shown here is derived from an EMBL/GenBank/DDBJ whole genome shotgun (WGS) entry which is preliminary data.</text>
</comment>
<evidence type="ECO:0000256" key="1">
    <source>
        <dbReference type="SAM" id="SignalP"/>
    </source>
</evidence>
<reference evidence="2" key="2">
    <citation type="submission" date="2020-09" db="EMBL/GenBank/DDBJ databases">
        <authorList>
            <person name="Sun Q."/>
            <person name="Zhou Y."/>
        </authorList>
    </citation>
    <scope>NUCLEOTIDE SEQUENCE</scope>
    <source>
        <strain evidence="2">CGMCC 1.15290</strain>
    </source>
</reference>
<keyword evidence="3" id="KW-1185">Reference proteome</keyword>
<protein>
    <recommendedName>
        <fullName evidence="4">DUF4919 domain-containing protein</fullName>
    </recommendedName>
</protein>